<organism evidence="2 3">
    <name type="scientific">Larinioides sclopetarius</name>
    <dbReference type="NCBI Taxonomy" id="280406"/>
    <lineage>
        <taxon>Eukaryota</taxon>
        <taxon>Metazoa</taxon>
        <taxon>Ecdysozoa</taxon>
        <taxon>Arthropoda</taxon>
        <taxon>Chelicerata</taxon>
        <taxon>Arachnida</taxon>
        <taxon>Araneae</taxon>
        <taxon>Araneomorphae</taxon>
        <taxon>Entelegynae</taxon>
        <taxon>Araneoidea</taxon>
        <taxon>Araneidae</taxon>
        <taxon>Larinioides</taxon>
    </lineage>
</organism>
<dbReference type="AlphaFoldDB" id="A0AAV2BBA9"/>
<keyword evidence="1" id="KW-0472">Membrane</keyword>
<dbReference type="Proteomes" id="UP001497382">
    <property type="component" value="Unassembled WGS sequence"/>
</dbReference>
<keyword evidence="3" id="KW-1185">Reference proteome</keyword>
<protein>
    <submittedName>
        <fullName evidence="2">Uncharacterized protein</fullName>
    </submittedName>
</protein>
<sequence length="73" mass="8341">MKLSLNGELFFWINLVVMGSSGLVYVLFGSAEVQIWNYSEGEYSEEITTKETRHEDQTINSIPNQLIEVEEAI</sequence>
<evidence type="ECO:0000313" key="2">
    <source>
        <dbReference type="EMBL" id="CAL1293106.1"/>
    </source>
</evidence>
<keyword evidence="1" id="KW-1133">Transmembrane helix</keyword>
<evidence type="ECO:0000256" key="1">
    <source>
        <dbReference type="SAM" id="Phobius"/>
    </source>
</evidence>
<gene>
    <name evidence="2" type="ORF">LARSCL_LOCUS18016</name>
</gene>
<comment type="caution">
    <text evidence="2">The sequence shown here is derived from an EMBL/GenBank/DDBJ whole genome shotgun (WGS) entry which is preliminary data.</text>
</comment>
<reference evidence="2 3" key="1">
    <citation type="submission" date="2024-04" db="EMBL/GenBank/DDBJ databases">
        <authorList>
            <person name="Rising A."/>
            <person name="Reimegard J."/>
            <person name="Sonavane S."/>
            <person name="Akerstrom W."/>
            <person name="Nylinder S."/>
            <person name="Hedman E."/>
            <person name="Kallberg Y."/>
        </authorList>
    </citation>
    <scope>NUCLEOTIDE SEQUENCE [LARGE SCALE GENOMIC DNA]</scope>
</reference>
<feature type="transmembrane region" description="Helical" evidence="1">
    <location>
        <begin position="9"/>
        <end position="28"/>
    </location>
</feature>
<accession>A0AAV2BBA9</accession>
<name>A0AAV2BBA9_9ARAC</name>
<dbReference type="EMBL" id="CAXIEN010000320">
    <property type="protein sequence ID" value="CAL1293106.1"/>
    <property type="molecule type" value="Genomic_DNA"/>
</dbReference>
<evidence type="ECO:0000313" key="3">
    <source>
        <dbReference type="Proteomes" id="UP001497382"/>
    </source>
</evidence>
<keyword evidence="1" id="KW-0812">Transmembrane</keyword>
<proteinExistence type="predicted"/>